<organism evidence="2 3">
    <name type="scientific">Adiantum capillus-veneris</name>
    <name type="common">Maidenhair fern</name>
    <dbReference type="NCBI Taxonomy" id="13818"/>
    <lineage>
        <taxon>Eukaryota</taxon>
        <taxon>Viridiplantae</taxon>
        <taxon>Streptophyta</taxon>
        <taxon>Embryophyta</taxon>
        <taxon>Tracheophyta</taxon>
        <taxon>Polypodiopsida</taxon>
        <taxon>Polypodiidae</taxon>
        <taxon>Polypodiales</taxon>
        <taxon>Pteridineae</taxon>
        <taxon>Pteridaceae</taxon>
        <taxon>Vittarioideae</taxon>
        <taxon>Adiantum</taxon>
    </lineage>
</organism>
<dbReference type="AlphaFoldDB" id="A0A9D4VCR1"/>
<proteinExistence type="predicted"/>
<accession>A0A9D4VCR1</accession>
<keyword evidence="1" id="KW-0732">Signal</keyword>
<keyword evidence="3" id="KW-1185">Reference proteome</keyword>
<gene>
    <name evidence="2" type="ORF">GOP47_0002936</name>
</gene>
<evidence type="ECO:0000313" key="2">
    <source>
        <dbReference type="EMBL" id="KAI5083193.1"/>
    </source>
</evidence>
<comment type="caution">
    <text evidence="2">The sequence shown here is derived from an EMBL/GenBank/DDBJ whole genome shotgun (WGS) entry which is preliminary data.</text>
</comment>
<feature type="chain" id="PRO_5038963706" evidence="1">
    <location>
        <begin position="41"/>
        <end position="77"/>
    </location>
</feature>
<evidence type="ECO:0000313" key="3">
    <source>
        <dbReference type="Proteomes" id="UP000886520"/>
    </source>
</evidence>
<feature type="signal peptide" evidence="1">
    <location>
        <begin position="1"/>
        <end position="40"/>
    </location>
</feature>
<protein>
    <submittedName>
        <fullName evidence="2">Uncharacterized protein</fullName>
    </submittedName>
</protein>
<name>A0A9D4VCR1_ADICA</name>
<reference evidence="2" key="1">
    <citation type="submission" date="2021-01" db="EMBL/GenBank/DDBJ databases">
        <title>Adiantum capillus-veneris genome.</title>
        <authorList>
            <person name="Fang Y."/>
            <person name="Liao Q."/>
        </authorList>
    </citation>
    <scope>NUCLEOTIDE SEQUENCE</scope>
    <source>
        <strain evidence="2">H3</strain>
        <tissue evidence="2">Leaf</tissue>
    </source>
</reference>
<sequence length="77" mass="8816">MTCIQMLQQIDSMLGDRHWAGPMQFCWCVHFFLILHGLSSSQLRSGPYARASPLSWITRLRIVVDAAQETSKVAIFY</sequence>
<dbReference type="EMBL" id="JABFUD020000002">
    <property type="protein sequence ID" value="KAI5083193.1"/>
    <property type="molecule type" value="Genomic_DNA"/>
</dbReference>
<evidence type="ECO:0000256" key="1">
    <source>
        <dbReference type="SAM" id="SignalP"/>
    </source>
</evidence>
<dbReference type="Proteomes" id="UP000886520">
    <property type="component" value="Chromosome 3"/>
</dbReference>